<name>A0A0V0IZA4_SOLCH</name>
<dbReference type="AlphaFoldDB" id="A0A0V0IZA4"/>
<sequence>MGLGLFKSKFFCWTFPLTSWAHFFNLKKAIYTECISVLYGMNWGLNPCIYSHISIFKHVRLHFFACFSMQLRI</sequence>
<proteinExistence type="predicted"/>
<reference evidence="1" key="1">
    <citation type="submission" date="2015-12" db="EMBL/GenBank/DDBJ databases">
        <title>Gene expression during late stages of embryo sac development: a critical building block for successful pollen-pistil interactions.</title>
        <authorList>
            <person name="Liu Y."/>
            <person name="Joly V."/>
            <person name="Sabar M."/>
            <person name="Matton D.P."/>
        </authorList>
    </citation>
    <scope>NUCLEOTIDE SEQUENCE</scope>
</reference>
<dbReference type="EMBL" id="GEDG01000579">
    <property type="protein sequence ID" value="JAP37804.1"/>
    <property type="molecule type" value="Transcribed_RNA"/>
</dbReference>
<organism evidence="1">
    <name type="scientific">Solanum chacoense</name>
    <name type="common">Chaco potato</name>
    <dbReference type="NCBI Taxonomy" id="4108"/>
    <lineage>
        <taxon>Eukaryota</taxon>
        <taxon>Viridiplantae</taxon>
        <taxon>Streptophyta</taxon>
        <taxon>Embryophyta</taxon>
        <taxon>Tracheophyta</taxon>
        <taxon>Spermatophyta</taxon>
        <taxon>Magnoliopsida</taxon>
        <taxon>eudicotyledons</taxon>
        <taxon>Gunneridae</taxon>
        <taxon>Pentapetalae</taxon>
        <taxon>asterids</taxon>
        <taxon>lamiids</taxon>
        <taxon>Solanales</taxon>
        <taxon>Solanaceae</taxon>
        <taxon>Solanoideae</taxon>
        <taxon>Solaneae</taxon>
        <taxon>Solanum</taxon>
    </lineage>
</organism>
<evidence type="ECO:0000313" key="1">
    <source>
        <dbReference type="EMBL" id="JAP37804.1"/>
    </source>
</evidence>
<protein>
    <submittedName>
        <fullName evidence="1">Putative ovule protein</fullName>
    </submittedName>
</protein>
<accession>A0A0V0IZA4</accession>